<proteinExistence type="predicted"/>
<dbReference type="InterPro" id="IPR036866">
    <property type="entry name" value="RibonucZ/Hydroxyglut_hydro"/>
</dbReference>
<dbReference type="EMBL" id="LVXZ01000084">
    <property type="protein sequence ID" value="OAP91409.1"/>
    <property type="molecule type" value="Genomic_DNA"/>
</dbReference>
<gene>
    <name evidence="1" type="ORF">A4H96_07155</name>
</gene>
<evidence type="ECO:0000313" key="1">
    <source>
        <dbReference type="EMBL" id="OAP91409.1"/>
    </source>
</evidence>
<keyword evidence="2" id="KW-1185">Reference proteome</keyword>
<protein>
    <submittedName>
        <fullName evidence="1">Uncharacterized protein</fullName>
    </submittedName>
</protein>
<sequence>MIFRQFFDPKTKRLSHLFADPATRIAAVVDPMLATVDSMLETIAGLDLSLQYILVTCLVTCIHLDHDHVALALT</sequence>
<comment type="caution">
    <text evidence="1">The sequence shown here is derived from an EMBL/GenBank/DDBJ whole genome shotgun (WGS) entry which is preliminary data.</text>
</comment>
<dbReference type="Gene3D" id="3.60.15.10">
    <property type="entry name" value="Ribonuclease Z/Hydroxyacylglutathione hydrolase-like"/>
    <property type="match status" value="1"/>
</dbReference>
<dbReference type="SUPFAM" id="SSF56281">
    <property type="entry name" value="Metallo-hydrolase/oxidoreductase"/>
    <property type="match status" value="1"/>
</dbReference>
<reference evidence="1 2" key="1">
    <citation type="submission" date="2016-04" db="EMBL/GenBank/DDBJ databases">
        <title>Acidithiobacillus ferrooxidans genome sequencing and assembly.</title>
        <authorList>
            <person name="Zhou Z."/>
        </authorList>
    </citation>
    <scope>NUCLEOTIDE SEQUENCE [LARGE SCALE GENOMIC DNA]</scope>
    <source>
        <strain evidence="1 2">BY0502</strain>
    </source>
</reference>
<accession>A0A179BJ74</accession>
<name>A0A179BJ74_ACIFR</name>
<organism evidence="1 2">
    <name type="scientific">Acidithiobacillus ferrooxidans</name>
    <name type="common">Thiobacillus ferrooxidans</name>
    <dbReference type="NCBI Taxonomy" id="920"/>
    <lineage>
        <taxon>Bacteria</taxon>
        <taxon>Pseudomonadati</taxon>
        <taxon>Pseudomonadota</taxon>
        <taxon>Acidithiobacillia</taxon>
        <taxon>Acidithiobacillales</taxon>
        <taxon>Acidithiobacillaceae</taxon>
        <taxon>Acidithiobacillus</taxon>
    </lineage>
</organism>
<dbReference type="Proteomes" id="UP000078302">
    <property type="component" value="Unassembled WGS sequence"/>
</dbReference>
<dbReference type="AlphaFoldDB" id="A0A179BJ74"/>
<evidence type="ECO:0000313" key="2">
    <source>
        <dbReference type="Proteomes" id="UP000078302"/>
    </source>
</evidence>